<dbReference type="Pfam" id="PF17338">
    <property type="entry name" value="GP88"/>
    <property type="match status" value="1"/>
</dbReference>
<reference evidence="2" key="1">
    <citation type="submission" date="2020-04" db="EMBL/GenBank/DDBJ databases">
        <authorList>
            <person name="Chiriac C."/>
            <person name="Salcher M."/>
            <person name="Ghai R."/>
            <person name="Kavagutti S V."/>
        </authorList>
    </citation>
    <scope>NUCLEOTIDE SEQUENCE</scope>
</reference>
<evidence type="ECO:0000313" key="2">
    <source>
        <dbReference type="EMBL" id="CAB4151646.1"/>
    </source>
</evidence>
<feature type="domain" description="Gene product 88" evidence="1">
    <location>
        <begin position="26"/>
        <end position="198"/>
    </location>
</feature>
<name>A0A6J5N2W5_9CAUD</name>
<evidence type="ECO:0000259" key="1">
    <source>
        <dbReference type="Pfam" id="PF17338"/>
    </source>
</evidence>
<proteinExistence type="predicted"/>
<protein>
    <submittedName>
        <fullName evidence="2">Gene 88 protein</fullName>
    </submittedName>
</protein>
<organism evidence="2">
    <name type="scientific">uncultured Caudovirales phage</name>
    <dbReference type="NCBI Taxonomy" id="2100421"/>
    <lineage>
        <taxon>Viruses</taxon>
        <taxon>Duplodnaviria</taxon>
        <taxon>Heunggongvirae</taxon>
        <taxon>Uroviricota</taxon>
        <taxon>Caudoviricetes</taxon>
        <taxon>Peduoviridae</taxon>
        <taxon>Maltschvirus</taxon>
        <taxon>Maltschvirus maltsch</taxon>
    </lineage>
</organism>
<dbReference type="InterPro" id="IPR020290">
    <property type="entry name" value="Gp88"/>
</dbReference>
<dbReference type="EMBL" id="LR796553">
    <property type="protein sequence ID" value="CAB4151646.1"/>
    <property type="molecule type" value="Genomic_DNA"/>
</dbReference>
<accession>A0A6J5N2W5</accession>
<sequence>MTKTQLKRAVSSIKISVTSKLDGIRSWSLQALDTCPGSIASPGELVDACKGCYATTGNYRFENVKAPRRHNKEDWQRIEWSDDMVAALDSDRYFRWFDSGDMYTLALAEKMLDVMTRTPWVKHWLPTRMHKFPKFRRVLEQMAALPNVSVRFSSDSVTGAYTKGLHGSVIIPTPADVKRGMKLCEAYSHDGKCSGCRACYDKKVKVIAYPAHGVTMHKVIRIIKAA</sequence>
<gene>
    <name evidence="2" type="ORF">UFOVP586_28</name>
</gene>